<gene>
    <name evidence="1" type="ORF">CQ006_10300</name>
</gene>
<name>A0A2S9DTJ4_PSECE</name>
<comment type="caution">
    <text evidence="1">The sequence shown here is derived from an EMBL/GenBank/DDBJ whole genome shotgun (WGS) entry which is preliminary data.</text>
</comment>
<dbReference type="Proteomes" id="UP000239458">
    <property type="component" value="Unassembled WGS sequence"/>
</dbReference>
<reference evidence="1 2" key="1">
    <citation type="submission" date="2017-09" db="EMBL/GenBank/DDBJ databases">
        <title>Genomic, metabolic, and phenotypic characteristics of bacterial isolates from the natural microbiome of the model nematode Caenorhabditis elegans.</title>
        <authorList>
            <person name="Zimmermann J."/>
            <person name="Obeng N."/>
            <person name="Yang W."/>
            <person name="Obeng O."/>
            <person name="Kissoyan K."/>
            <person name="Pees B."/>
            <person name="Dirksen P."/>
            <person name="Hoppner M."/>
            <person name="Franke A."/>
            <person name="Rosenstiel P."/>
            <person name="Leippe M."/>
            <person name="Dierking K."/>
            <person name="Kaleta C."/>
            <person name="Schulenburg H."/>
        </authorList>
    </citation>
    <scope>NUCLEOTIDE SEQUENCE [LARGE SCALE GENOMIC DNA]</scope>
    <source>
        <strain evidence="1 2">MYb184</strain>
    </source>
</reference>
<dbReference type="AlphaFoldDB" id="A0A2S9DTJ4"/>
<proteinExistence type="predicted"/>
<accession>A0A2S9DTJ4</accession>
<protein>
    <submittedName>
        <fullName evidence="1">Transposase</fullName>
    </submittedName>
</protein>
<organism evidence="1 2">
    <name type="scientific">Pseudomonas cedrina</name>
    <dbReference type="NCBI Taxonomy" id="651740"/>
    <lineage>
        <taxon>Bacteria</taxon>
        <taxon>Pseudomonadati</taxon>
        <taxon>Pseudomonadota</taxon>
        <taxon>Gammaproteobacteria</taxon>
        <taxon>Pseudomonadales</taxon>
        <taxon>Pseudomonadaceae</taxon>
        <taxon>Pseudomonas</taxon>
    </lineage>
</organism>
<dbReference type="EMBL" id="PCQE01000013">
    <property type="protein sequence ID" value="PRC05910.1"/>
    <property type="molecule type" value="Genomic_DNA"/>
</dbReference>
<evidence type="ECO:0000313" key="2">
    <source>
        <dbReference type="Proteomes" id="UP000239458"/>
    </source>
</evidence>
<evidence type="ECO:0000313" key="1">
    <source>
        <dbReference type="EMBL" id="PRC05910.1"/>
    </source>
</evidence>
<sequence length="94" mass="10838">MVTNTFFQLDKRDSLVGAGLPAMQTTRYRRYTEVMLSQASQLPQGIAYMLGTMWRHIGRDRLPVAIAASGSWDQTEVFPEEIHHEHHHSRYPDP</sequence>